<dbReference type="GO" id="GO:0006606">
    <property type="term" value="P:protein import into nucleus"/>
    <property type="evidence" value="ECO:0007669"/>
    <property type="project" value="TreeGrafter"/>
</dbReference>
<dbReference type="GO" id="GO:0017056">
    <property type="term" value="F:structural constituent of nuclear pore"/>
    <property type="evidence" value="ECO:0007669"/>
    <property type="project" value="TreeGrafter"/>
</dbReference>
<evidence type="ECO:0000313" key="11">
    <source>
        <dbReference type="EMBL" id="EMG50521.1"/>
    </source>
</evidence>
<feature type="compositionally biased region" description="Polar residues" evidence="10">
    <location>
        <begin position="1094"/>
        <end position="1109"/>
    </location>
</feature>
<evidence type="ECO:0000256" key="3">
    <source>
        <dbReference type="ARBA" id="ARBA00022448"/>
    </source>
</evidence>
<organism evidence="11 12">
    <name type="scientific">Candida maltosa (strain Xu316)</name>
    <name type="common">Yeast</name>
    <dbReference type="NCBI Taxonomy" id="1245528"/>
    <lineage>
        <taxon>Eukaryota</taxon>
        <taxon>Fungi</taxon>
        <taxon>Dikarya</taxon>
        <taxon>Ascomycota</taxon>
        <taxon>Saccharomycotina</taxon>
        <taxon>Pichiomycetes</taxon>
        <taxon>Debaryomycetaceae</taxon>
        <taxon>Candida/Lodderomyces clade</taxon>
        <taxon>Candida</taxon>
    </lineage>
</organism>
<feature type="region of interest" description="Disordered" evidence="10">
    <location>
        <begin position="1089"/>
        <end position="1124"/>
    </location>
</feature>
<proteinExistence type="inferred from homology"/>
<dbReference type="InterPro" id="IPR015943">
    <property type="entry name" value="WD40/YVTN_repeat-like_dom_sf"/>
</dbReference>
<dbReference type="PANTHER" id="PTHR13373">
    <property type="entry name" value="FROUNT PROTEIN-RELATED"/>
    <property type="match status" value="1"/>
</dbReference>
<keyword evidence="6 9" id="KW-0811">Translocation</keyword>
<evidence type="ECO:0000256" key="5">
    <source>
        <dbReference type="ARBA" id="ARBA00022927"/>
    </source>
</evidence>
<dbReference type="eggNOG" id="KOG2271">
    <property type="taxonomic scope" value="Eukaryota"/>
</dbReference>
<comment type="caution">
    <text evidence="11">The sequence shown here is derived from an EMBL/GenBank/DDBJ whole genome shotgun (WGS) entry which is preliminary data.</text>
</comment>
<comment type="function">
    <text evidence="9">Functions as a component of the nuclear pore complex (NPC).</text>
</comment>
<reference evidence="11 12" key="1">
    <citation type="submission" date="2013-02" db="EMBL/GenBank/DDBJ databases">
        <title>Genome sequence of Candida maltosa Xu316, a potential industrial strain for xylitol and ethanol production.</title>
        <authorList>
            <person name="Yu J."/>
            <person name="Wang Q."/>
            <person name="Geng X."/>
            <person name="Bao W."/>
            <person name="He P."/>
            <person name="Cai J."/>
        </authorList>
    </citation>
    <scope>NUCLEOTIDE SEQUENCE [LARGE SCALE GENOMIC DNA]</scope>
    <source>
        <strain evidence="12">Xu316</strain>
    </source>
</reference>
<comment type="subcellular location">
    <subcellularLocation>
        <location evidence="1 9">Nucleus</location>
        <location evidence="1 9">Nuclear pore complex</location>
    </subcellularLocation>
</comment>
<protein>
    <recommendedName>
        <fullName evidence="9">Nuclear pore complex protein Nup85</fullName>
    </recommendedName>
</protein>
<dbReference type="STRING" id="1245528.M3IV76"/>
<comment type="similarity">
    <text evidence="2 9">Belongs to the nucleoporin Nup85 family.</text>
</comment>
<evidence type="ECO:0000256" key="8">
    <source>
        <dbReference type="ARBA" id="ARBA00023242"/>
    </source>
</evidence>
<evidence type="ECO:0000256" key="2">
    <source>
        <dbReference type="ARBA" id="ARBA00005573"/>
    </source>
</evidence>
<evidence type="ECO:0000256" key="9">
    <source>
        <dbReference type="RuleBase" id="RU365073"/>
    </source>
</evidence>
<dbReference type="GO" id="GO:0045893">
    <property type="term" value="P:positive regulation of DNA-templated transcription"/>
    <property type="evidence" value="ECO:0007669"/>
    <property type="project" value="TreeGrafter"/>
</dbReference>
<keyword evidence="9" id="KW-0472">Membrane</keyword>
<evidence type="ECO:0000256" key="7">
    <source>
        <dbReference type="ARBA" id="ARBA00023132"/>
    </source>
</evidence>
<dbReference type="GO" id="GO:0031965">
    <property type="term" value="C:nuclear membrane"/>
    <property type="evidence" value="ECO:0007669"/>
    <property type="project" value="UniProtKB-UniRule"/>
</dbReference>
<dbReference type="PANTHER" id="PTHR13373:SF21">
    <property type="entry name" value="NUCLEAR PORE COMPLEX PROTEIN NUP85"/>
    <property type="match status" value="1"/>
</dbReference>
<evidence type="ECO:0000256" key="1">
    <source>
        <dbReference type="ARBA" id="ARBA00004567"/>
    </source>
</evidence>
<sequence length="1840" mass="209306">MLILSEINDRTAVYHSEIIRPRIDLTCLVTISGNKDKLNLYKITRNSLELLHSTLLEDQVLAFKKVQIFGHDILWFLDRSFQIGVVFINKDLSPTIRIVTKLASRGQSFNTDSPASIIPEKDVDPSFIAFSLFNGNIHILYLKNPLLDDILDTKTNNKKPQQKRKLKNLDNWWKMMTFPIGRVSALQIISLSEPKSTLAILYQSIVSSHAVRYLQVSQETSNLTREFSPFEEQPNLIIPSTLGGHFAVTSSALFYFPDTQIKYLTIDKKVKDITLSTKSNEVFFGKSFISSNSSLQRELYTSYEIIDHTRILLVSESGKTYMLYIDMNQSSPNTIIVNQVTMIQLGDTTIPNKEGLHHITGDLFVQCSRQSRSVFFQVLPTKPNIHIKSFIESCPPVLDIKCMDQQLYVCQGGYESSEFRKYSSRKALVETIASVKLNGIAAESKINGSKLSIQYIDADFTTTLNISDLSVSNERVDWSPEVLEVYQDDTYDCIVKESCVLENGKTSVEDTFIYAKSFRDISTVLAVSEFNKLYLFSERDCLAFSDSFINKADSYDIVKFDESSYLIALRKLDGQYKIWQFGKQDTTLLYSGEAKSSGRGIIMIQEKDNIVVFIPGSKLLQLHFKMGDGLELVKSLQQNVDCYSMMKYGKSVIIVNYKDAAILERDLLSGFYVPYDLSCGDGQIFIISENKILLVSGDHVSKLNIKLEPSQRLISHQVVLDNSSEDETTELHLIDAQSLETKFIYKFSEDLSVVDICLVPHLEGANYGVDAIFICLTSSLSTPLYVFGIQNSEIISIKSGPLPGVELKEELRLNNISHMEENLFLVSGSIVLLLKLVASTNEIEWKVLPKSITASPAFIVAQSCTENEAYLIDALEGTFKATINWEDKHQIKLSPFGDTRNQCFTSIAVATSVHNKFIVAGDALGNVVLTVMDNFEEKENVTYKFNVGAQVNVIYPLMEKKNTVLQICVIGTLSGGLYLVNDQLDESIDLNKKSSIAKLDYLSRSNENMLQLDKTESENVINGDIITGYLTDLLLDPNNVTNKLQSQESLLEKIHVENNNNNNNHTKMPESTGMNRKFDDIEMLEIPDDEESNNDFSISSETEGISDSQDSSKSEQHQTSPLSLFKSDRKRIELSEWLDSDETLNFELDSKVYKKSIDITNSFDQKYIQYINSLYKIIEKVTSNDTINLLDVDDNKSPIGLITDGSNNNNKRRNGFERIDDAFQQVVGDLQDLISSAPEESHSSNEFQSLQHSLYILECLEANVFYHDLKRKPELIIKWVNTFDPKPDSELLNEVMINTPKPYLHPQFWNTCLSQLIIRGLLPQVHDVIEHSQYQELEEKCPDLYSFITDFDTLLSNYTSFALKGQFTQWKLLACEFRDSLSAANYKSVTDPVYKIIITQIYDLACIITGLPKTISSYCDTWYEVYLALSLYQIRDNEEVYEDFYKTAISEKPPPVLLQQEIDDFDELSESSFINILEGNYVKVLEALHELDPPTTAYISELMELKQVLNSYYLDSTIDTATSFKDLLNRRTISEYFLTRHAYDCLNIHDLVPVGVGILLNSVISSSNNAGFNNRKVIANFLPNYHYKTNDDLEWALTICADLNLLSTARQLYYQAGLKSLDDGYIYEALNNFVNCYDPTFLTGENHSEGMQKVHYIIWDLIFADSLTNNRPVKDELINNIIDKKVEPNFKIHPVIQQCLSPYAVLKKFYASLANEETKFTDKISKLIHLLQFNFLPKRFVPLLLVQFLPFLMNSNVHFQLSDLIVIIDIIDNYETSRGEDDLKEGSELYLYSINNIEPDATKHDWRIVLGKDNLPKSVNLMIRTLRDEITAKVGKVFIK</sequence>
<dbReference type="GO" id="GO:0006406">
    <property type="term" value="P:mRNA export from nucleus"/>
    <property type="evidence" value="ECO:0007669"/>
    <property type="project" value="TreeGrafter"/>
</dbReference>
<keyword evidence="12" id="KW-1185">Reference proteome</keyword>
<dbReference type="InterPro" id="IPR011502">
    <property type="entry name" value="Nucleoporin_Nup85"/>
</dbReference>
<dbReference type="Gene3D" id="2.130.10.10">
    <property type="entry name" value="YVTN repeat-like/Quinoprotein amine dehydrogenase"/>
    <property type="match status" value="1"/>
</dbReference>
<dbReference type="Pfam" id="PF07575">
    <property type="entry name" value="Nucleopor_Nup85"/>
    <property type="match status" value="1"/>
</dbReference>
<evidence type="ECO:0000256" key="4">
    <source>
        <dbReference type="ARBA" id="ARBA00022816"/>
    </source>
</evidence>
<dbReference type="Proteomes" id="UP000011777">
    <property type="component" value="Unassembled WGS sequence"/>
</dbReference>
<accession>M3IV76</accession>
<keyword evidence="3 9" id="KW-0813">Transport</keyword>
<feature type="region of interest" description="Disordered" evidence="10">
    <location>
        <begin position="1056"/>
        <end position="1076"/>
    </location>
</feature>
<keyword evidence="7 9" id="KW-0906">Nuclear pore complex</keyword>
<dbReference type="OrthoDB" id="17644at2759"/>
<evidence type="ECO:0000313" key="12">
    <source>
        <dbReference type="Proteomes" id="UP000011777"/>
    </source>
</evidence>
<name>M3IV76_CANMX</name>
<gene>
    <name evidence="11" type="ORF">G210_2571</name>
</gene>
<evidence type="ECO:0000256" key="6">
    <source>
        <dbReference type="ARBA" id="ARBA00023010"/>
    </source>
</evidence>
<dbReference type="HOGENOM" id="CLU_237152_0_0_1"/>
<evidence type="ECO:0000256" key="10">
    <source>
        <dbReference type="SAM" id="MobiDB-lite"/>
    </source>
</evidence>
<dbReference type="EMBL" id="AOGT01000198">
    <property type="protein sequence ID" value="EMG50521.1"/>
    <property type="molecule type" value="Genomic_DNA"/>
</dbReference>
<keyword evidence="5 9" id="KW-0653">Protein transport</keyword>
<dbReference type="GO" id="GO:0031080">
    <property type="term" value="C:nuclear pore outer ring"/>
    <property type="evidence" value="ECO:0007669"/>
    <property type="project" value="TreeGrafter"/>
</dbReference>
<keyword evidence="4 9" id="KW-0509">mRNA transport</keyword>
<comment type="subunit">
    <text evidence="9">Component of the nuclear pore complex (NPC).</text>
</comment>
<keyword evidence="8 9" id="KW-0539">Nucleus</keyword>